<comment type="caution">
    <text evidence="2">The sequence shown here is derived from an EMBL/GenBank/DDBJ whole genome shotgun (WGS) entry which is preliminary data.</text>
</comment>
<dbReference type="OrthoDB" id="9812349at2"/>
<sequence>MNQPKKIKLQKRTRSAARIHKGLSMPVGSADEDSIISFRDFGELKEKYFRFSGTLQRQPFVLRTLVLMFGQAFFSLILYSRLVEALLIGRIDLALLFAVIFLALTVPVVWAQISVGSRRLRDMGRSGWLFAVPFSSYSCCYILPVLGAAAYWQFAAAATVVLYFLLALVKGTAAAEPRRR</sequence>
<dbReference type="EMBL" id="AWXA01000062">
    <property type="protein sequence ID" value="ERT56464.1"/>
    <property type="molecule type" value="Genomic_DNA"/>
</dbReference>
<gene>
    <name evidence="2" type="ORF">HMPREF1250_1619</name>
</gene>
<feature type="transmembrane region" description="Helical" evidence="1">
    <location>
        <begin position="94"/>
        <end position="115"/>
    </location>
</feature>
<dbReference type="AlphaFoldDB" id="U7UC84"/>
<keyword evidence="1" id="KW-0812">Transmembrane</keyword>
<name>U7UC84_9FIRM</name>
<protein>
    <submittedName>
        <fullName evidence="2">PF05656 family protein</fullName>
    </submittedName>
</protein>
<reference evidence="2 3" key="1">
    <citation type="submission" date="2013-09" db="EMBL/GenBank/DDBJ databases">
        <authorList>
            <person name="Durkin A.S."/>
            <person name="Haft D.R."/>
            <person name="McCorrison J."/>
            <person name="Torralba M."/>
            <person name="Gillis M."/>
            <person name="Haft D.H."/>
            <person name="Methe B."/>
            <person name="Sutton G."/>
            <person name="Nelson K.E."/>
        </authorList>
    </citation>
    <scope>NUCLEOTIDE SEQUENCE [LARGE SCALE GENOMIC DNA]</scope>
    <source>
        <strain evidence="2 3">BV3C16-1</strain>
    </source>
</reference>
<dbReference type="GO" id="GO:0016020">
    <property type="term" value="C:membrane"/>
    <property type="evidence" value="ECO:0007669"/>
    <property type="project" value="InterPro"/>
</dbReference>
<evidence type="ECO:0000256" key="1">
    <source>
        <dbReference type="SAM" id="Phobius"/>
    </source>
</evidence>
<evidence type="ECO:0000313" key="3">
    <source>
        <dbReference type="Proteomes" id="UP000017090"/>
    </source>
</evidence>
<dbReference type="STRING" id="1111454.HMPREF1250_1619"/>
<proteinExistence type="predicted"/>
<feature type="transmembrane region" description="Helical" evidence="1">
    <location>
        <begin position="60"/>
        <end position="82"/>
    </location>
</feature>
<keyword evidence="3" id="KW-1185">Reference proteome</keyword>
<dbReference type="RefSeq" id="WP_023054627.1">
    <property type="nucleotide sequence ID" value="NZ_AWXA01000062.1"/>
</dbReference>
<dbReference type="InterPro" id="IPR008523">
    <property type="entry name" value="DUF805"/>
</dbReference>
<dbReference type="Proteomes" id="UP000017090">
    <property type="component" value="Unassembled WGS sequence"/>
</dbReference>
<feature type="transmembrane region" description="Helical" evidence="1">
    <location>
        <begin position="150"/>
        <end position="169"/>
    </location>
</feature>
<keyword evidence="1" id="KW-0472">Membrane</keyword>
<dbReference type="eggNOG" id="COG3152">
    <property type="taxonomic scope" value="Bacteria"/>
</dbReference>
<accession>U7UC84</accession>
<dbReference type="Pfam" id="PF05656">
    <property type="entry name" value="DUF805"/>
    <property type="match status" value="1"/>
</dbReference>
<dbReference type="PATRIC" id="fig|1111454.3.peg.2257"/>
<feature type="transmembrane region" description="Helical" evidence="1">
    <location>
        <begin position="127"/>
        <end position="144"/>
    </location>
</feature>
<evidence type="ECO:0000313" key="2">
    <source>
        <dbReference type="EMBL" id="ERT56464.1"/>
    </source>
</evidence>
<organism evidence="2 3">
    <name type="scientific">Megasphaera vaginalis</name>
    <name type="common">ex Srinivasan et al. 2021</name>
    <dbReference type="NCBI Taxonomy" id="1111454"/>
    <lineage>
        <taxon>Bacteria</taxon>
        <taxon>Bacillati</taxon>
        <taxon>Bacillota</taxon>
        <taxon>Negativicutes</taxon>
        <taxon>Veillonellales</taxon>
        <taxon>Veillonellaceae</taxon>
        <taxon>Megasphaera</taxon>
    </lineage>
</organism>
<keyword evidence="1" id="KW-1133">Transmembrane helix</keyword>